<name>A0A8I1YEA4_BRAEL</name>
<dbReference type="AlphaFoldDB" id="A0A8I1YEA4"/>
<sequence length="62" mass="6562">MAVMGYASDRFRRVPGASQPAGFRKWLRRWLAAADGDIAFTVAVVTAGMLSTAAIAFGLLSS</sequence>
<gene>
    <name evidence="2" type="ORF">JOH49_008236</name>
</gene>
<comment type="caution">
    <text evidence="2">The sequence shown here is derived from an EMBL/GenBank/DDBJ whole genome shotgun (WGS) entry which is preliminary data.</text>
</comment>
<keyword evidence="1" id="KW-1133">Transmembrane helix</keyword>
<evidence type="ECO:0000313" key="3">
    <source>
        <dbReference type="Proteomes" id="UP000673383"/>
    </source>
</evidence>
<dbReference type="EMBL" id="JAFICZ010000001">
    <property type="protein sequence ID" value="MBP1298483.1"/>
    <property type="molecule type" value="Genomic_DNA"/>
</dbReference>
<feature type="transmembrane region" description="Helical" evidence="1">
    <location>
        <begin position="38"/>
        <end position="60"/>
    </location>
</feature>
<dbReference type="Proteomes" id="UP000673383">
    <property type="component" value="Unassembled WGS sequence"/>
</dbReference>
<accession>A0A8I1YEA4</accession>
<protein>
    <submittedName>
        <fullName evidence="2">Uncharacterized protein</fullName>
    </submittedName>
</protein>
<keyword evidence="1" id="KW-0472">Membrane</keyword>
<evidence type="ECO:0000313" key="2">
    <source>
        <dbReference type="EMBL" id="MBP1298483.1"/>
    </source>
</evidence>
<organism evidence="2 3">
    <name type="scientific">Bradyrhizobium elkanii</name>
    <dbReference type="NCBI Taxonomy" id="29448"/>
    <lineage>
        <taxon>Bacteria</taxon>
        <taxon>Pseudomonadati</taxon>
        <taxon>Pseudomonadota</taxon>
        <taxon>Alphaproteobacteria</taxon>
        <taxon>Hyphomicrobiales</taxon>
        <taxon>Nitrobacteraceae</taxon>
        <taxon>Bradyrhizobium</taxon>
    </lineage>
</organism>
<keyword evidence="1" id="KW-0812">Transmembrane</keyword>
<proteinExistence type="predicted"/>
<evidence type="ECO:0000256" key="1">
    <source>
        <dbReference type="SAM" id="Phobius"/>
    </source>
</evidence>
<reference evidence="2" key="1">
    <citation type="submission" date="2021-02" db="EMBL/GenBank/DDBJ databases">
        <title>Genomic Encyclopedia of Type Strains, Phase IV (KMG-V): Genome sequencing to study the core and pangenomes of soil and plant-associated prokaryotes.</title>
        <authorList>
            <person name="Whitman W."/>
        </authorList>
    </citation>
    <scope>NUCLEOTIDE SEQUENCE</scope>
    <source>
        <strain evidence="2">USDA 406</strain>
    </source>
</reference>